<keyword evidence="2 3" id="KW-0808">Transferase</keyword>
<dbReference type="PANTHER" id="PTHR11783">
    <property type="entry name" value="SULFOTRANSFERASE SULT"/>
    <property type="match status" value="1"/>
</dbReference>
<proteinExistence type="inferred from homology"/>
<dbReference type="OrthoDB" id="205623at2759"/>
<dbReference type="STRING" id="93759.A0A1R3HQW7"/>
<dbReference type="InterPro" id="IPR000863">
    <property type="entry name" value="Sulfotransferase_dom"/>
</dbReference>
<dbReference type="Proteomes" id="UP000187203">
    <property type="component" value="Unassembled WGS sequence"/>
</dbReference>
<dbReference type="AlphaFoldDB" id="A0A1R3HQW7"/>
<protein>
    <recommendedName>
        <fullName evidence="3">Sulfotransferase</fullName>
        <ecNumber evidence="3">2.8.2.-</ecNumber>
    </recommendedName>
</protein>
<dbReference type="EC" id="2.8.2.-" evidence="3"/>
<comment type="similarity">
    <text evidence="1 3">Belongs to the sulfotransferase 1 family.</text>
</comment>
<evidence type="ECO:0000256" key="2">
    <source>
        <dbReference type="ARBA" id="ARBA00022679"/>
    </source>
</evidence>
<dbReference type="GO" id="GO:0008146">
    <property type="term" value="F:sulfotransferase activity"/>
    <property type="evidence" value="ECO:0007669"/>
    <property type="project" value="InterPro"/>
</dbReference>
<accession>A0A1R3HQW7</accession>
<name>A0A1R3HQW7_9ROSI</name>
<gene>
    <name evidence="5" type="ORF">COLO4_27482</name>
</gene>
<dbReference type="Gene3D" id="3.40.50.300">
    <property type="entry name" value="P-loop containing nucleotide triphosphate hydrolases"/>
    <property type="match status" value="1"/>
</dbReference>
<comment type="caution">
    <text evidence="5">The sequence shown here is derived from an EMBL/GenBank/DDBJ whole genome shotgun (WGS) entry which is preliminary data.</text>
</comment>
<evidence type="ECO:0000259" key="4">
    <source>
        <dbReference type="Pfam" id="PF00685"/>
    </source>
</evidence>
<evidence type="ECO:0000313" key="5">
    <source>
        <dbReference type="EMBL" id="OMO72738.1"/>
    </source>
</evidence>
<evidence type="ECO:0000256" key="3">
    <source>
        <dbReference type="RuleBase" id="RU361155"/>
    </source>
</evidence>
<evidence type="ECO:0000313" key="6">
    <source>
        <dbReference type="Proteomes" id="UP000187203"/>
    </source>
</evidence>
<reference evidence="6" key="1">
    <citation type="submission" date="2013-09" db="EMBL/GenBank/DDBJ databases">
        <title>Corchorus olitorius genome sequencing.</title>
        <authorList>
            <person name="Alam M."/>
            <person name="Haque M.S."/>
            <person name="Islam M.S."/>
            <person name="Emdad E.M."/>
            <person name="Islam M.M."/>
            <person name="Ahmed B."/>
            <person name="Halim A."/>
            <person name="Hossen Q.M.M."/>
            <person name="Hossain M.Z."/>
            <person name="Ahmed R."/>
            <person name="Khan M.M."/>
            <person name="Islam R."/>
            <person name="Rashid M.M."/>
            <person name="Khan S.A."/>
            <person name="Rahman M.S."/>
            <person name="Alam M."/>
            <person name="Yahiya A.S."/>
            <person name="Khan M.S."/>
            <person name="Azam M.S."/>
            <person name="Haque T."/>
            <person name="Lashkar M.Z.H."/>
            <person name="Akhand A.I."/>
            <person name="Morshed G."/>
            <person name="Roy S."/>
            <person name="Uddin K.S."/>
            <person name="Rabeya T."/>
            <person name="Hossain A.S."/>
            <person name="Chowdhury A."/>
            <person name="Snigdha A.R."/>
            <person name="Mortoza M.S."/>
            <person name="Matin S.A."/>
            <person name="Hoque S.M.E."/>
            <person name="Islam M.K."/>
            <person name="Roy D.K."/>
            <person name="Haider R."/>
            <person name="Moosa M.M."/>
            <person name="Elias S.M."/>
            <person name="Hasan A.M."/>
            <person name="Jahan S."/>
            <person name="Shafiuddin M."/>
            <person name="Mahmood N."/>
            <person name="Shommy N.S."/>
        </authorList>
    </citation>
    <scope>NUCLEOTIDE SEQUENCE [LARGE SCALE GENOMIC DNA]</scope>
    <source>
        <strain evidence="6">cv. O-4</strain>
    </source>
</reference>
<organism evidence="5 6">
    <name type="scientific">Corchorus olitorius</name>
    <dbReference type="NCBI Taxonomy" id="93759"/>
    <lineage>
        <taxon>Eukaryota</taxon>
        <taxon>Viridiplantae</taxon>
        <taxon>Streptophyta</taxon>
        <taxon>Embryophyta</taxon>
        <taxon>Tracheophyta</taxon>
        <taxon>Spermatophyta</taxon>
        <taxon>Magnoliopsida</taxon>
        <taxon>eudicotyledons</taxon>
        <taxon>Gunneridae</taxon>
        <taxon>Pentapetalae</taxon>
        <taxon>rosids</taxon>
        <taxon>malvids</taxon>
        <taxon>Malvales</taxon>
        <taxon>Malvaceae</taxon>
        <taxon>Grewioideae</taxon>
        <taxon>Apeibeae</taxon>
        <taxon>Corchorus</taxon>
    </lineage>
</organism>
<dbReference type="InterPro" id="IPR027417">
    <property type="entry name" value="P-loop_NTPase"/>
</dbReference>
<dbReference type="EMBL" id="AWUE01019611">
    <property type="protein sequence ID" value="OMO72738.1"/>
    <property type="molecule type" value="Genomic_DNA"/>
</dbReference>
<dbReference type="SUPFAM" id="SSF52540">
    <property type="entry name" value="P-loop containing nucleoside triphosphate hydrolases"/>
    <property type="match status" value="1"/>
</dbReference>
<feature type="domain" description="Sulfotransferase" evidence="4">
    <location>
        <begin position="49"/>
        <end position="99"/>
    </location>
</feature>
<evidence type="ECO:0000256" key="1">
    <source>
        <dbReference type="ARBA" id="ARBA00005771"/>
    </source>
</evidence>
<dbReference type="Pfam" id="PF00685">
    <property type="entry name" value="Sulfotransfer_1"/>
    <property type="match status" value="1"/>
</dbReference>
<sequence length="108" mass="12296">MIRRAAMNLCQHLPQGKVGGLNISFITYWLSNRALAGLLLVQHNFKPQPSDIFLATTPKCGSTWLRALLFSIVNRSRYDFTSHPLLNTPPRECFPFLGFLLPPKQTHF</sequence>
<keyword evidence="6" id="KW-1185">Reference proteome</keyword>